<keyword evidence="6" id="KW-1185">Reference proteome</keyword>
<accession>A0ABV2AGJ8</accession>
<comment type="caution">
    <text evidence="5">The sequence shown here is derived from an EMBL/GenBank/DDBJ whole genome shotgun (WGS) entry which is preliminary data.</text>
</comment>
<reference evidence="5 6" key="1">
    <citation type="journal article" date="2024" name="BMC Biol.">
        <title>Comparative genomics of Ascetosporea gives new insight into the evolutionary basis for animal parasitism in Rhizaria.</title>
        <authorList>
            <person name="Hiltunen Thoren M."/>
            <person name="Onut-Brannstrom I."/>
            <person name="Alfjorden A."/>
            <person name="Peckova H."/>
            <person name="Swords F."/>
            <person name="Hooper C."/>
            <person name="Holzer A.S."/>
            <person name="Bass D."/>
            <person name="Burki F."/>
        </authorList>
    </citation>
    <scope>NUCLEOTIDE SEQUENCE [LARGE SCALE GENOMIC DNA]</scope>
    <source>
        <strain evidence="5">20-A016</strain>
    </source>
</reference>
<keyword evidence="3" id="KW-0677">Repeat</keyword>
<proteinExistence type="predicted"/>
<dbReference type="Proteomes" id="UP001439008">
    <property type="component" value="Unassembled WGS sequence"/>
</dbReference>
<keyword evidence="4" id="KW-0648">Protein biosynthesis</keyword>
<dbReference type="PANTHER" id="PTHR13227:SF0">
    <property type="entry name" value="EUKARYOTIC TRANSLATION INITIATION FACTOR 2A"/>
    <property type="match status" value="1"/>
</dbReference>
<evidence type="ECO:0000256" key="4">
    <source>
        <dbReference type="ARBA" id="ARBA00022917"/>
    </source>
</evidence>
<evidence type="ECO:0000256" key="1">
    <source>
        <dbReference type="ARBA" id="ARBA00022540"/>
    </source>
</evidence>
<keyword evidence="1" id="KW-0396">Initiation factor</keyword>
<evidence type="ECO:0000256" key="3">
    <source>
        <dbReference type="ARBA" id="ARBA00022737"/>
    </source>
</evidence>
<evidence type="ECO:0000313" key="5">
    <source>
        <dbReference type="EMBL" id="MES1918594.1"/>
    </source>
</evidence>
<gene>
    <name evidence="5" type="ORF">MHBO_000541</name>
</gene>
<name>A0ABV2AGJ8_9EUKA</name>
<dbReference type="InterPro" id="IPR011387">
    <property type="entry name" value="TIF2A"/>
</dbReference>
<keyword evidence="2" id="KW-0853">WD repeat</keyword>
<protein>
    <submittedName>
        <fullName evidence="5">Uncharacterized protein</fullName>
    </submittedName>
</protein>
<organism evidence="5 6">
    <name type="scientific">Bonamia ostreae</name>
    <dbReference type="NCBI Taxonomy" id="126728"/>
    <lineage>
        <taxon>Eukaryota</taxon>
        <taxon>Sar</taxon>
        <taxon>Rhizaria</taxon>
        <taxon>Endomyxa</taxon>
        <taxon>Ascetosporea</taxon>
        <taxon>Haplosporida</taxon>
        <taxon>Bonamia</taxon>
    </lineage>
</organism>
<sequence>MSIPQTILIREEAKYSFSPANKSGPALKPFLEGQTTRKIVLSRDSSLIGVIDNFSIYIYKSATFEKIYSFKLVTAERCEKIESDNKKLEEMITKIQLNNSPNTDAIMYKRRIEREYIQEIDISPNNRFLVSLNKFQNAEEPNLTIRDIVHDKIIFALIMKNFNTENWPFFKWLDFEGKSIFCYNEKNKLLFFNADDAPEKTTIFEPFLVFDASATEGESANKNTSFLLKSFSMSASNGRIALFLKSKNKECLSKVTVYNFPKFCYFIFKVFRDRLEAKDCQLEALSLVGKKMGILY</sequence>
<evidence type="ECO:0000256" key="2">
    <source>
        <dbReference type="ARBA" id="ARBA00022574"/>
    </source>
</evidence>
<evidence type="ECO:0000313" key="6">
    <source>
        <dbReference type="Proteomes" id="UP001439008"/>
    </source>
</evidence>
<dbReference type="PANTHER" id="PTHR13227">
    <property type="entry name" value="EUKARYOTIC TRANSLATION INITIATION FACTOR 2A"/>
    <property type="match status" value="1"/>
</dbReference>
<dbReference type="EMBL" id="JBDODL010000091">
    <property type="protein sequence ID" value="MES1918594.1"/>
    <property type="molecule type" value="Genomic_DNA"/>
</dbReference>